<dbReference type="InterPro" id="IPR036701">
    <property type="entry name" value="RraB-like_sf"/>
</dbReference>
<name>A0A4Y8PQD7_9BACL</name>
<dbReference type="SUPFAM" id="SSF89946">
    <property type="entry name" value="Hypothetical protein VC0424"/>
    <property type="match status" value="1"/>
</dbReference>
<accession>A0A4Y8PQD7</accession>
<dbReference type="EMBL" id="MYFO01000059">
    <property type="protein sequence ID" value="TFE83052.1"/>
    <property type="molecule type" value="Genomic_DNA"/>
</dbReference>
<dbReference type="AlphaFoldDB" id="A0A4Y8PQD7"/>
<keyword evidence="5" id="KW-1185">Reference proteome</keyword>
<reference evidence="4 5" key="1">
    <citation type="submission" date="2017-03" db="EMBL/GenBank/DDBJ databases">
        <title>Isolation of Levoglucosan Utilizing Bacteria.</title>
        <authorList>
            <person name="Arya A.S."/>
        </authorList>
    </citation>
    <scope>NUCLEOTIDE SEQUENCE [LARGE SCALE GENOMIC DNA]</scope>
    <source>
        <strain evidence="4 5">MEC069</strain>
    </source>
</reference>
<evidence type="ECO:0008006" key="6">
    <source>
        <dbReference type="Google" id="ProtNLM"/>
    </source>
</evidence>
<dbReference type="Proteomes" id="UP000298246">
    <property type="component" value="Unassembled WGS sequence"/>
</dbReference>
<dbReference type="InterPro" id="IPR016097">
    <property type="entry name" value="DUF695"/>
</dbReference>
<dbReference type="Pfam" id="PF05117">
    <property type="entry name" value="DUF695"/>
    <property type="match status" value="1"/>
</dbReference>
<evidence type="ECO:0000313" key="4">
    <source>
        <dbReference type="EMBL" id="TFE83052.1"/>
    </source>
</evidence>
<dbReference type="OrthoDB" id="7839302at2"/>
<evidence type="ECO:0000259" key="3">
    <source>
        <dbReference type="Pfam" id="PF06877"/>
    </source>
</evidence>
<dbReference type="Pfam" id="PF06877">
    <property type="entry name" value="RraB"/>
    <property type="match status" value="1"/>
</dbReference>
<gene>
    <name evidence="4" type="ORF">B5M42_23905</name>
</gene>
<feature type="domain" description="Regulator of ribonuclease activity B" evidence="3">
    <location>
        <begin position="147"/>
        <end position="246"/>
    </location>
</feature>
<evidence type="ECO:0000256" key="1">
    <source>
        <dbReference type="SAM" id="Phobius"/>
    </source>
</evidence>
<dbReference type="InterPro" id="IPR009671">
    <property type="entry name" value="RraB_dom"/>
</dbReference>
<comment type="caution">
    <text evidence="4">The sequence shown here is derived from an EMBL/GenBank/DDBJ whole genome shotgun (WGS) entry which is preliminary data.</text>
</comment>
<keyword evidence="1" id="KW-0812">Transmembrane</keyword>
<dbReference type="RefSeq" id="WP_134757511.1">
    <property type="nucleotide sequence ID" value="NZ_MYFO02000004.1"/>
</dbReference>
<sequence length="289" mass="33476">MPEDWNLFERKLGGETMMIFMNTALKDRAPIAGFSQMIAVVFNMYSLWDACGHSSKSAQELFYKLEERLMRRSKEADLAVYAGRISLDSRMELIFYAREGEELEERLQAVMADFPQFRWYTSAREDEAWSFYLQDMYPSRLEEQWMRNAKIAFALHRHGDRADVVREVEHWLHFAEADQRDEAANRALATGYEVSASTMDASRSAMPYVLQLTKRHALDLATVNEVTKELYTLAAEAGGAYDGWGTRLKLRRLARMRNMLRLWWARKVVRAGVVALLATIAGFVVWFLT</sequence>
<feature type="transmembrane region" description="Helical" evidence="1">
    <location>
        <begin position="268"/>
        <end position="288"/>
    </location>
</feature>
<dbReference type="Gene3D" id="3.30.70.970">
    <property type="entry name" value="RraB-like"/>
    <property type="match status" value="1"/>
</dbReference>
<keyword evidence="1" id="KW-1133">Transmembrane helix</keyword>
<evidence type="ECO:0000313" key="5">
    <source>
        <dbReference type="Proteomes" id="UP000298246"/>
    </source>
</evidence>
<evidence type="ECO:0000259" key="2">
    <source>
        <dbReference type="Pfam" id="PF05117"/>
    </source>
</evidence>
<protein>
    <recommendedName>
        <fullName evidence="6">DUF695 domain-containing protein</fullName>
    </recommendedName>
</protein>
<keyword evidence="1" id="KW-0472">Membrane</keyword>
<proteinExistence type="predicted"/>
<organism evidence="4 5">
    <name type="scientific">Paenibacillus athensensis</name>
    <dbReference type="NCBI Taxonomy" id="1967502"/>
    <lineage>
        <taxon>Bacteria</taxon>
        <taxon>Bacillati</taxon>
        <taxon>Bacillota</taxon>
        <taxon>Bacilli</taxon>
        <taxon>Bacillales</taxon>
        <taxon>Paenibacillaceae</taxon>
        <taxon>Paenibacillus</taxon>
    </lineage>
</organism>
<feature type="domain" description="DUF695" evidence="2">
    <location>
        <begin position="3"/>
        <end position="134"/>
    </location>
</feature>